<feature type="transmembrane region" description="Helical" evidence="6">
    <location>
        <begin position="337"/>
        <end position="355"/>
    </location>
</feature>
<sequence>MSKDSLIKGTIILAGAAFVARFLGLLQRVPLQNMLGDEGMASYGLAYNIYFLLLIVATAGIPSALSKLVSEKLALDQVEEANRIYRAAVYFALTAGVVITALLYVGAPFYATHVAEIEEAAWAIRALAPAMLLFPLIAIMRGYFQGHQQMMPGGLSQIVEQILRVVTAVVLVYLLLSWDYSLEWAAAGASFGGVMGAAGAFAVMLFYGRRHRKKRLQQQAQMETSERAEHTPMSYRSIYKAIFRLSIPISLISLAVPMIYFIDSSIIVPLLKGDLGMEEAKDVVGILTGRAQSLAGIPPIMAIALSMSIVPVVSSAYAKKDMAEVNRKASQALRISVLSGLPLVLILALAARPINGLLFTDLEGTAIMAWMTVSSMFQILMMTSSAILMGMGLTKAPMLNVGVGIVVKLVGSYGLAPYFGIFGIIVSTMACFIVTMLLNLMVLRKTVRYHVLGKRWPGTLLTTALLVGAGIVLERTAFATIATDWIKLDYFLNGLITGASLMLLYPVLMWVTKAFRPEDVQMLPARIQRLLRPVLNKLGVKQIEKGK</sequence>
<evidence type="ECO:0000256" key="1">
    <source>
        <dbReference type="ARBA" id="ARBA00004651"/>
    </source>
</evidence>
<feature type="transmembrane region" description="Helical" evidence="6">
    <location>
        <begin position="421"/>
        <end position="443"/>
    </location>
</feature>
<name>A0ABW5R7E6_9BACL</name>
<feature type="transmembrane region" description="Helical" evidence="6">
    <location>
        <begin position="184"/>
        <end position="207"/>
    </location>
</feature>
<proteinExistence type="predicted"/>
<feature type="transmembrane region" description="Helical" evidence="6">
    <location>
        <begin position="396"/>
        <end position="415"/>
    </location>
</feature>
<evidence type="ECO:0000256" key="5">
    <source>
        <dbReference type="ARBA" id="ARBA00023136"/>
    </source>
</evidence>
<organism evidence="7 8">
    <name type="scientific">Marinicrinis sediminis</name>
    <dbReference type="NCBI Taxonomy" id="1652465"/>
    <lineage>
        <taxon>Bacteria</taxon>
        <taxon>Bacillati</taxon>
        <taxon>Bacillota</taxon>
        <taxon>Bacilli</taxon>
        <taxon>Bacillales</taxon>
        <taxon>Paenibacillaceae</taxon>
    </lineage>
</organism>
<feature type="transmembrane region" description="Helical" evidence="6">
    <location>
        <begin position="7"/>
        <end position="27"/>
    </location>
</feature>
<comment type="subcellular location">
    <subcellularLocation>
        <location evidence="1">Cell membrane</location>
        <topology evidence="1">Multi-pass membrane protein</topology>
    </subcellularLocation>
</comment>
<evidence type="ECO:0000313" key="8">
    <source>
        <dbReference type="Proteomes" id="UP001597497"/>
    </source>
</evidence>
<accession>A0ABW5R7E6</accession>
<protein>
    <submittedName>
        <fullName evidence="7">Oligosaccharide flippase family protein</fullName>
    </submittedName>
</protein>
<keyword evidence="8" id="KW-1185">Reference proteome</keyword>
<dbReference type="PANTHER" id="PTHR30250:SF21">
    <property type="entry name" value="LIPID II FLIPPASE MURJ"/>
    <property type="match status" value="1"/>
</dbReference>
<feature type="transmembrane region" description="Helical" evidence="6">
    <location>
        <begin position="87"/>
        <end position="110"/>
    </location>
</feature>
<comment type="caution">
    <text evidence="7">The sequence shown here is derived from an EMBL/GenBank/DDBJ whole genome shotgun (WGS) entry which is preliminary data.</text>
</comment>
<dbReference type="InterPro" id="IPR002797">
    <property type="entry name" value="Polysacc_synth"/>
</dbReference>
<evidence type="ECO:0000256" key="3">
    <source>
        <dbReference type="ARBA" id="ARBA00022692"/>
    </source>
</evidence>
<dbReference type="InterPro" id="IPR024923">
    <property type="entry name" value="PG_synth_SpoVB"/>
</dbReference>
<feature type="transmembrane region" description="Helical" evidence="6">
    <location>
        <begin position="47"/>
        <end position="66"/>
    </location>
</feature>
<feature type="transmembrane region" description="Helical" evidence="6">
    <location>
        <begin position="455"/>
        <end position="478"/>
    </location>
</feature>
<dbReference type="Proteomes" id="UP001597497">
    <property type="component" value="Unassembled WGS sequence"/>
</dbReference>
<feature type="transmembrane region" description="Helical" evidence="6">
    <location>
        <begin position="122"/>
        <end position="140"/>
    </location>
</feature>
<gene>
    <name evidence="7" type="ORF">ACFSUC_03565</name>
</gene>
<feature type="transmembrane region" description="Helical" evidence="6">
    <location>
        <begin position="241"/>
        <end position="262"/>
    </location>
</feature>
<keyword evidence="5 6" id="KW-0472">Membrane</keyword>
<dbReference type="EMBL" id="JBHUMM010000005">
    <property type="protein sequence ID" value="MFD2670686.1"/>
    <property type="molecule type" value="Genomic_DNA"/>
</dbReference>
<feature type="transmembrane region" description="Helical" evidence="6">
    <location>
        <begin position="490"/>
        <end position="512"/>
    </location>
</feature>
<dbReference type="InterPro" id="IPR050833">
    <property type="entry name" value="Poly_Biosynth_Transport"/>
</dbReference>
<reference evidence="8" key="1">
    <citation type="journal article" date="2019" name="Int. J. Syst. Evol. Microbiol.">
        <title>The Global Catalogue of Microorganisms (GCM) 10K type strain sequencing project: providing services to taxonomists for standard genome sequencing and annotation.</title>
        <authorList>
            <consortium name="The Broad Institute Genomics Platform"/>
            <consortium name="The Broad Institute Genome Sequencing Center for Infectious Disease"/>
            <person name="Wu L."/>
            <person name="Ma J."/>
        </authorList>
    </citation>
    <scope>NUCLEOTIDE SEQUENCE [LARGE SCALE GENOMIC DNA]</scope>
    <source>
        <strain evidence="8">KCTC 33676</strain>
    </source>
</reference>
<evidence type="ECO:0000256" key="6">
    <source>
        <dbReference type="SAM" id="Phobius"/>
    </source>
</evidence>
<evidence type="ECO:0000256" key="4">
    <source>
        <dbReference type="ARBA" id="ARBA00022989"/>
    </source>
</evidence>
<dbReference type="Pfam" id="PF01943">
    <property type="entry name" value="Polysacc_synt"/>
    <property type="match status" value="1"/>
</dbReference>
<keyword evidence="4 6" id="KW-1133">Transmembrane helix</keyword>
<keyword evidence="3 6" id="KW-0812">Transmembrane</keyword>
<feature type="transmembrane region" description="Helical" evidence="6">
    <location>
        <begin position="297"/>
        <end position="317"/>
    </location>
</feature>
<dbReference type="CDD" id="cd13124">
    <property type="entry name" value="MATE_SpoVB_like"/>
    <property type="match status" value="1"/>
</dbReference>
<dbReference type="RefSeq" id="WP_379928110.1">
    <property type="nucleotide sequence ID" value="NZ_JBHUMM010000005.1"/>
</dbReference>
<evidence type="ECO:0000313" key="7">
    <source>
        <dbReference type="EMBL" id="MFD2670686.1"/>
    </source>
</evidence>
<feature type="transmembrane region" description="Helical" evidence="6">
    <location>
        <begin position="161"/>
        <end position="178"/>
    </location>
</feature>
<feature type="transmembrane region" description="Helical" evidence="6">
    <location>
        <begin position="367"/>
        <end position="389"/>
    </location>
</feature>
<dbReference type="PIRSF" id="PIRSF038958">
    <property type="entry name" value="PG_synth_SpoVB"/>
    <property type="match status" value="1"/>
</dbReference>
<keyword evidence="2" id="KW-1003">Cell membrane</keyword>
<evidence type="ECO:0000256" key="2">
    <source>
        <dbReference type="ARBA" id="ARBA00022475"/>
    </source>
</evidence>
<dbReference type="PANTHER" id="PTHR30250">
    <property type="entry name" value="PST FAMILY PREDICTED COLANIC ACID TRANSPORTER"/>
    <property type="match status" value="1"/>
</dbReference>